<evidence type="ECO:0000256" key="3">
    <source>
        <dbReference type="ARBA" id="ARBA00022475"/>
    </source>
</evidence>
<keyword evidence="5" id="KW-0997">Cell inner membrane</keyword>
<dbReference type="NCBIfam" id="TIGR00437">
    <property type="entry name" value="feoB"/>
    <property type="match status" value="1"/>
</dbReference>
<dbReference type="InterPro" id="IPR005225">
    <property type="entry name" value="Small_GTP-bd"/>
</dbReference>
<name>A0A9D9E7N4_9SPIR</name>
<feature type="transmembrane region" description="Helical" evidence="16">
    <location>
        <begin position="670"/>
        <end position="690"/>
    </location>
</feature>
<dbReference type="SMART" id="SM00899">
    <property type="entry name" value="FeoA"/>
    <property type="match status" value="1"/>
</dbReference>
<evidence type="ECO:0000256" key="5">
    <source>
        <dbReference type="ARBA" id="ARBA00022519"/>
    </source>
</evidence>
<evidence type="ECO:0000256" key="12">
    <source>
        <dbReference type="ARBA" id="ARBA00023136"/>
    </source>
</evidence>
<dbReference type="InterPro" id="IPR007167">
    <property type="entry name" value="Fe-transptr_FeoA-like"/>
</dbReference>
<feature type="binding site" evidence="15">
    <location>
        <position position="132"/>
    </location>
    <ligand>
        <name>Mg(2+)</name>
        <dbReference type="ChEBI" id="CHEBI:18420"/>
        <label>2</label>
    </ligand>
</feature>
<dbReference type="InterPro" id="IPR050860">
    <property type="entry name" value="FeoB_GTPase"/>
</dbReference>
<feature type="transmembrane region" description="Helical" evidence="16">
    <location>
        <begin position="508"/>
        <end position="531"/>
    </location>
</feature>
<evidence type="ECO:0000256" key="15">
    <source>
        <dbReference type="PIRSR" id="PIRSR603373-2"/>
    </source>
</evidence>
<keyword evidence="4 16" id="KW-0410">Iron transport</keyword>
<gene>
    <name evidence="19" type="primary">feoB</name>
    <name evidence="19" type="ORF">IAC42_01405</name>
</gene>
<dbReference type="InterPro" id="IPR011642">
    <property type="entry name" value="Gate_dom"/>
</dbReference>
<dbReference type="CDD" id="cd01879">
    <property type="entry name" value="FeoB"/>
    <property type="match status" value="1"/>
</dbReference>
<keyword evidence="7 14" id="KW-0547">Nucleotide-binding</keyword>
<reference evidence="19" key="1">
    <citation type="submission" date="2020-10" db="EMBL/GenBank/DDBJ databases">
        <authorList>
            <person name="Gilroy R."/>
        </authorList>
    </citation>
    <scope>NUCLEOTIDE SEQUENCE</scope>
    <source>
        <strain evidence="19">11167</strain>
    </source>
</reference>
<dbReference type="InterPro" id="IPR008988">
    <property type="entry name" value="Transcriptional_repressor_C"/>
</dbReference>
<evidence type="ECO:0000256" key="8">
    <source>
        <dbReference type="ARBA" id="ARBA00022989"/>
    </source>
</evidence>
<evidence type="ECO:0000256" key="6">
    <source>
        <dbReference type="ARBA" id="ARBA00022692"/>
    </source>
</evidence>
<feature type="binding site" evidence="15">
    <location>
        <position position="135"/>
    </location>
    <ligand>
        <name>Mg(2+)</name>
        <dbReference type="ChEBI" id="CHEBI:18420"/>
        <label>2</label>
    </ligand>
</feature>
<feature type="transmembrane region" description="Helical" evidence="16">
    <location>
        <begin position="754"/>
        <end position="778"/>
    </location>
</feature>
<feature type="transmembrane region" description="Helical" evidence="16">
    <location>
        <begin position="464"/>
        <end position="488"/>
    </location>
</feature>
<sequence>MRLSELAIGKDAVIEKVETRDVSLRKHILEMGLTPGVEVSLLKMAPLGDPIELRVRGYNLTLRKSEAENIEISGVHQSHDDDAEAAKLNFNATVHPNLGEERQLPRSRRKSGGPLSLALVGNQNCGKTTLFNQLTGSNQHVGNFPGVTVDRKDGQVRGHKDVTVTDLPGIYSLAPYTSEEIVTRDFIIKNSIDGIINIVDATNIERNLYLTTQLMELDKPMVIALNMMDEVRENGGTIDINALEEALGVPIVPISASKNEGIGELIEHIVNVSRSAILPRRTDFCLPAGKDHGAVHRAIHGIEHLIQDHAEAVGYPVRFAATQICQDDHLVVGELNLEENEKDMIGHILSQMEEEAGVDRMAAIVDMKFSFIETLTKACVVRPRESREQLRSQKIDKVLTGKYTALPCFALVMALTFYLTFGPIGGFLSDGLAWLIGQLGLAVGDTMSAYGFNPVVISLIEDGIFSGVGTVLSFMPYIVILFFFLSMLEDSGYMARVAFVMDRLLRKLGLSGRSFVPMLVGFGCSVPAIMSSRTLPSERDRKMTVMLIPFMSCSAKLPIYAFFCAYFFPDHAAILMIALYFTGIIVGIIVALILNRFFFKGEAVPFVMELPTYRFPSFVSVVRLMWDKAKDFITRAFTIIFVATVVVWFLQTFDLRLNVVTDSQDSLLSLLGSLIAPIFTPLGLADWRVSTALITGFIAKENVVSTLTVLAPGAALSAIFTPLAALTFLTFCLLYTPCVAAISAVKKEMGGRSAVLVVVMQCVIAYIVALLVHCVGLLF</sequence>
<keyword evidence="3" id="KW-1003">Cell membrane</keyword>
<dbReference type="GO" id="GO:0005886">
    <property type="term" value="C:plasma membrane"/>
    <property type="evidence" value="ECO:0007669"/>
    <property type="project" value="UniProtKB-SubCell"/>
</dbReference>
<dbReference type="GO" id="GO:0015093">
    <property type="term" value="F:ferrous iron transmembrane transporter activity"/>
    <property type="evidence" value="ECO:0007669"/>
    <property type="project" value="UniProtKB-UniRule"/>
</dbReference>
<evidence type="ECO:0000256" key="4">
    <source>
        <dbReference type="ARBA" id="ARBA00022496"/>
    </source>
</evidence>
<keyword evidence="15" id="KW-0479">Metal-binding</keyword>
<dbReference type="Pfam" id="PF02421">
    <property type="entry name" value="FeoB_N"/>
    <property type="match status" value="1"/>
</dbReference>
<dbReference type="InterPro" id="IPR027417">
    <property type="entry name" value="P-loop_NTPase"/>
</dbReference>
<feature type="transmembrane region" description="Helical" evidence="16">
    <location>
        <begin position="543"/>
        <end position="568"/>
    </location>
</feature>
<dbReference type="InterPro" id="IPR041069">
    <property type="entry name" value="FeoB_Cyto"/>
</dbReference>
<evidence type="ECO:0000313" key="20">
    <source>
        <dbReference type="Proteomes" id="UP000823633"/>
    </source>
</evidence>
<dbReference type="Gene3D" id="3.40.50.300">
    <property type="entry name" value="P-loop containing nucleotide triphosphate hydrolases"/>
    <property type="match status" value="1"/>
</dbReference>
<dbReference type="InterPro" id="IPR006073">
    <property type="entry name" value="GTP-bd"/>
</dbReference>
<dbReference type="Gene3D" id="2.30.30.90">
    <property type="match status" value="1"/>
</dbReference>
<feature type="transmembrane region" description="Helical" evidence="16">
    <location>
        <begin position="726"/>
        <end position="745"/>
    </location>
</feature>
<evidence type="ECO:0000256" key="16">
    <source>
        <dbReference type="RuleBase" id="RU362098"/>
    </source>
</evidence>
<dbReference type="Pfam" id="PF07664">
    <property type="entry name" value="FeoB_C"/>
    <property type="match status" value="1"/>
</dbReference>
<feature type="region of interest" description="Disordered" evidence="17">
    <location>
        <begin position="94"/>
        <end position="115"/>
    </location>
</feature>
<dbReference type="InterPro" id="IPR038157">
    <property type="entry name" value="FeoA_core_dom"/>
</dbReference>
<comment type="similarity">
    <text evidence="16">Belongs to the TRAFAC class TrmE-Era-EngA-EngB-Septin-like GTPase superfamily. FeoB GTPase (TC 9.A.8) family.</text>
</comment>
<dbReference type="PANTHER" id="PTHR43185">
    <property type="entry name" value="FERROUS IRON TRANSPORT PROTEIN B"/>
    <property type="match status" value="1"/>
</dbReference>
<evidence type="ECO:0000256" key="17">
    <source>
        <dbReference type="SAM" id="MobiDB-lite"/>
    </source>
</evidence>
<dbReference type="FunFam" id="3.40.50.300:FF:000426">
    <property type="entry name" value="Ferrous iron transport protein B"/>
    <property type="match status" value="1"/>
</dbReference>
<evidence type="ECO:0000313" key="19">
    <source>
        <dbReference type="EMBL" id="MBO8442408.1"/>
    </source>
</evidence>
<dbReference type="AlphaFoldDB" id="A0A9D9E7N4"/>
<organism evidence="19 20">
    <name type="scientific">Candidatus Aphodenecus pullistercoris</name>
    <dbReference type="NCBI Taxonomy" id="2840669"/>
    <lineage>
        <taxon>Bacteria</taxon>
        <taxon>Pseudomonadati</taxon>
        <taxon>Spirochaetota</taxon>
        <taxon>Spirochaetia</taxon>
        <taxon>Spirochaetales</taxon>
        <taxon>Candidatus Aphodenecus</taxon>
    </lineage>
</organism>
<feature type="domain" description="FeoB-type G" evidence="18">
    <location>
        <begin position="114"/>
        <end position="275"/>
    </location>
</feature>
<evidence type="ECO:0000256" key="9">
    <source>
        <dbReference type="ARBA" id="ARBA00023004"/>
    </source>
</evidence>
<dbReference type="NCBIfam" id="TIGR00231">
    <property type="entry name" value="small_GTP"/>
    <property type="match status" value="1"/>
</dbReference>
<dbReference type="PRINTS" id="PR00326">
    <property type="entry name" value="GTP1OBG"/>
</dbReference>
<feature type="binding site" evidence="15">
    <location>
        <position position="136"/>
    </location>
    <ligand>
        <name>Mg(2+)</name>
        <dbReference type="ChEBI" id="CHEBI:18420"/>
        <label>2</label>
    </ligand>
</feature>
<feature type="transmembrane region" description="Helical" evidence="16">
    <location>
        <begin position="574"/>
        <end position="594"/>
    </location>
</feature>
<dbReference type="GO" id="GO:0005525">
    <property type="term" value="F:GTP binding"/>
    <property type="evidence" value="ECO:0007669"/>
    <property type="project" value="UniProtKB-KW"/>
</dbReference>
<keyword evidence="2 16" id="KW-0813">Transport</keyword>
<keyword evidence="15" id="KW-0460">Magnesium</keyword>
<feature type="binding site" evidence="14">
    <location>
        <begin position="166"/>
        <end position="169"/>
    </location>
    <ligand>
        <name>GTP</name>
        <dbReference type="ChEBI" id="CHEBI:37565"/>
        <label>1</label>
    </ligand>
</feature>
<keyword evidence="6 16" id="KW-0812">Transmembrane</keyword>
<evidence type="ECO:0000256" key="7">
    <source>
        <dbReference type="ARBA" id="ARBA00022741"/>
    </source>
</evidence>
<comment type="subcellular location">
    <subcellularLocation>
        <location evidence="1 16">Cell inner membrane</location>
        <topology evidence="1 16">Multi-pass membrane protein</topology>
    </subcellularLocation>
</comment>
<dbReference type="Proteomes" id="UP000823633">
    <property type="component" value="Unassembled WGS sequence"/>
</dbReference>
<dbReference type="EMBL" id="JADIMU010000010">
    <property type="protein sequence ID" value="MBO8442408.1"/>
    <property type="molecule type" value="Genomic_DNA"/>
</dbReference>
<feature type="binding site" evidence="14">
    <location>
        <begin position="121"/>
        <end position="128"/>
    </location>
    <ligand>
        <name>GTP</name>
        <dbReference type="ChEBI" id="CHEBI:37565"/>
        <label>1</label>
    </ligand>
</feature>
<keyword evidence="9 16" id="KW-0408">Iron</keyword>
<feature type="binding site" evidence="14">
    <location>
        <begin position="226"/>
        <end position="229"/>
    </location>
    <ligand>
        <name>GTP</name>
        <dbReference type="ChEBI" id="CHEBI:37565"/>
        <label>1</label>
    </ligand>
</feature>
<evidence type="ECO:0000256" key="11">
    <source>
        <dbReference type="ARBA" id="ARBA00023134"/>
    </source>
</evidence>
<dbReference type="SUPFAM" id="SSF50037">
    <property type="entry name" value="C-terminal domain of transcriptional repressors"/>
    <property type="match status" value="1"/>
</dbReference>
<dbReference type="Pfam" id="PF17910">
    <property type="entry name" value="FeoB_Cyto"/>
    <property type="match status" value="1"/>
</dbReference>
<dbReference type="SUPFAM" id="SSF52540">
    <property type="entry name" value="P-loop containing nucleoside triphosphate hydrolases"/>
    <property type="match status" value="1"/>
</dbReference>
<comment type="caution">
    <text evidence="19">The sequence shown here is derived from an EMBL/GenBank/DDBJ whole genome shotgun (WGS) entry which is preliminary data.</text>
</comment>
<feature type="transmembrane region" description="Helical" evidence="16">
    <location>
        <begin position="632"/>
        <end position="650"/>
    </location>
</feature>
<feature type="binding site" evidence="14">
    <location>
        <begin position="146"/>
        <end position="150"/>
    </location>
    <ligand>
        <name>GTP</name>
        <dbReference type="ChEBI" id="CHEBI:37565"/>
        <label>1</label>
    </ligand>
</feature>
<evidence type="ECO:0000256" key="10">
    <source>
        <dbReference type="ARBA" id="ARBA00023065"/>
    </source>
</evidence>
<evidence type="ECO:0000259" key="18">
    <source>
        <dbReference type="PROSITE" id="PS51711"/>
    </source>
</evidence>
<dbReference type="Pfam" id="PF07670">
    <property type="entry name" value="Gate"/>
    <property type="match status" value="2"/>
</dbReference>
<keyword evidence="8 16" id="KW-1133">Transmembrane helix</keyword>
<dbReference type="InterPro" id="IPR011640">
    <property type="entry name" value="Fe2_transport_prot_B_C"/>
</dbReference>
<dbReference type="Pfam" id="PF04023">
    <property type="entry name" value="FeoA"/>
    <property type="match status" value="1"/>
</dbReference>
<dbReference type="PANTHER" id="PTHR43185:SF1">
    <property type="entry name" value="FE(2+) TRANSPORTER FEOB"/>
    <property type="match status" value="1"/>
</dbReference>
<reference evidence="19" key="2">
    <citation type="journal article" date="2021" name="PeerJ">
        <title>Extensive microbial diversity within the chicken gut microbiome revealed by metagenomics and culture.</title>
        <authorList>
            <person name="Gilroy R."/>
            <person name="Ravi A."/>
            <person name="Getino M."/>
            <person name="Pursley I."/>
            <person name="Horton D.L."/>
            <person name="Alikhan N.F."/>
            <person name="Baker D."/>
            <person name="Gharbi K."/>
            <person name="Hall N."/>
            <person name="Watson M."/>
            <person name="Adriaenssens E.M."/>
            <person name="Foster-Nyarko E."/>
            <person name="Jarju S."/>
            <person name="Secka A."/>
            <person name="Antonio M."/>
            <person name="Oren A."/>
            <person name="Chaudhuri R.R."/>
            <person name="La Ragione R."/>
            <person name="Hildebrand F."/>
            <person name="Pallen M.J."/>
        </authorList>
    </citation>
    <scope>NUCLEOTIDE SEQUENCE</scope>
    <source>
        <strain evidence="19">11167</strain>
    </source>
</reference>
<evidence type="ECO:0000256" key="2">
    <source>
        <dbReference type="ARBA" id="ARBA00022448"/>
    </source>
</evidence>
<feature type="transmembrane region" description="Helical" evidence="16">
    <location>
        <begin position="702"/>
        <end position="720"/>
    </location>
</feature>
<comment type="function">
    <text evidence="16">Probable transporter of a GTP-driven Fe(2+) uptake system.</text>
</comment>
<feature type="transmembrane region" description="Helical" evidence="16">
    <location>
        <begin position="403"/>
        <end position="421"/>
    </location>
</feature>
<feature type="transmembrane region" description="Helical" evidence="16">
    <location>
        <begin position="433"/>
        <end position="452"/>
    </location>
</feature>
<dbReference type="Gene3D" id="1.10.287.1770">
    <property type="match status" value="1"/>
</dbReference>
<keyword evidence="10" id="KW-0406">Ion transport</keyword>
<protein>
    <recommendedName>
        <fullName evidence="13 16">Ferrous iron transport protein B</fullName>
    </recommendedName>
</protein>
<dbReference type="InterPro" id="IPR003373">
    <property type="entry name" value="Fe2_transport_prot-B"/>
</dbReference>
<evidence type="ECO:0000256" key="14">
    <source>
        <dbReference type="PIRSR" id="PIRSR603373-1"/>
    </source>
</evidence>
<dbReference type="PROSITE" id="PS51711">
    <property type="entry name" value="G_FEOB"/>
    <property type="match status" value="1"/>
</dbReference>
<evidence type="ECO:0000256" key="1">
    <source>
        <dbReference type="ARBA" id="ARBA00004429"/>
    </source>
</evidence>
<accession>A0A9D9E7N4</accession>
<keyword evidence="11 14" id="KW-0342">GTP-binding</keyword>
<evidence type="ECO:0000256" key="13">
    <source>
        <dbReference type="NCBIfam" id="TIGR00437"/>
    </source>
</evidence>
<proteinExistence type="inferred from homology"/>
<dbReference type="InterPro" id="IPR030389">
    <property type="entry name" value="G_FEOB_dom"/>
</dbReference>
<dbReference type="GO" id="GO:0046914">
    <property type="term" value="F:transition metal ion binding"/>
    <property type="evidence" value="ECO:0007669"/>
    <property type="project" value="InterPro"/>
</dbReference>
<keyword evidence="12 16" id="KW-0472">Membrane</keyword>